<feature type="domain" description="CRAL-TRIO" evidence="3">
    <location>
        <begin position="31"/>
        <end position="159"/>
    </location>
</feature>
<accession>A0AAV7HYU0</accession>
<dbReference type="GO" id="GO:0032266">
    <property type="term" value="F:phosphatidylinositol-3-phosphate binding"/>
    <property type="evidence" value="ECO:0007669"/>
    <property type="project" value="TreeGrafter"/>
</dbReference>
<dbReference type="GO" id="GO:0005546">
    <property type="term" value="F:phosphatidylinositol-4,5-bisphosphate binding"/>
    <property type="evidence" value="ECO:0007669"/>
    <property type="project" value="TreeGrafter"/>
</dbReference>
<dbReference type="EMBL" id="JAHXZJ010002982">
    <property type="protein sequence ID" value="KAH0535742.1"/>
    <property type="molecule type" value="Genomic_DNA"/>
</dbReference>
<evidence type="ECO:0000259" key="4">
    <source>
        <dbReference type="Pfam" id="PF24915"/>
    </source>
</evidence>
<dbReference type="Pfam" id="PF24915">
    <property type="entry name" value="Spectrin_SESTD1"/>
    <property type="match status" value="1"/>
</dbReference>
<evidence type="ECO:0000256" key="1">
    <source>
        <dbReference type="ARBA" id="ARBA00022737"/>
    </source>
</evidence>
<gene>
    <name evidence="5" type="ORF">KQX54_018708</name>
</gene>
<evidence type="ECO:0008006" key="7">
    <source>
        <dbReference type="Google" id="ProtNLM"/>
    </source>
</evidence>
<organism evidence="5 6">
    <name type="scientific">Cotesia glomerata</name>
    <name type="common">Lepidopteran parasitic wasp</name>
    <name type="synonym">Apanteles glomeratus</name>
    <dbReference type="NCBI Taxonomy" id="32391"/>
    <lineage>
        <taxon>Eukaryota</taxon>
        <taxon>Metazoa</taxon>
        <taxon>Ecdysozoa</taxon>
        <taxon>Arthropoda</taxon>
        <taxon>Hexapoda</taxon>
        <taxon>Insecta</taxon>
        <taxon>Pterygota</taxon>
        <taxon>Neoptera</taxon>
        <taxon>Endopterygota</taxon>
        <taxon>Hymenoptera</taxon>
        <taxon>Apocrita</taxon>
        <taxon>Ichneumonoidea</taxon>
        <taxon>Braconidae</taxon>
        <taxon>Microgastrinae</taxon>
        <taxon>Cotesia</taxon>
    </lineage>
</organism>
<keyword evidence="1" id="KW-0677">Repeat</keyword>
<feature type="domain" description="SESTD1-like spectrin repeats region" evidence="4">
    <location>
        <begin position="382"/>
        <end position="483"/>
    </location>
</feature>
<keyword evidence="6" id="KW-1185">Reference proteome</keyword>
<evidence type="ECO:0000313" key="6">
    <source>
        <dbReference type="Proteomes" id="UP000826195"/>
    </source>
</evidence>
<evidence type="ECO:0000256" key="2">
    <source>
        <dbReference type="ARBA" id="ARBA00038285"/>
    </source>
</evidence>
<comment type="similarity">
    <text evidence="2">Belongs to the SOLO family.</text>
</comment>
<dbReference type="Proteomes" id="UP000826195">
    <property type="component" value="Unassembled WGS sequence"/>
</dbReference>
<dbReference type="AlphaFoldDB" id="A0AAV7HYU0"/>
<dbReference type="GO" id="GO:0010314">
    <property type="term" value="F:phosphatidylinositol-5-phosphate binding"/>
    <property type="evidence" value="ECO:0007669"/>
    <property type="project" value="TreeGrafter"/>
</dbReference>
<dbReference type="GO" id="GO:0070273">
    <property type="term" value="F:phosphatidylinositol-4-phosphate binding"/>
    <property type="evidence" value="ECO:0007669"/>
    <property type="project" value="TreeGrafter"/>
</dbReference>
<evidence type="ECO:0000259" key="3">
    <source>
        <dbReference type="Pfam" id="PF13716"/>
    </source>
</evidence>
<proteinExistence type="inferred from homology"/>
<protein>
    <recommendedName>
        <fullName evidence="7">CRAL-TRIO domain-containing protein</fullName>
    </recommendedName>
</protein>
<dbReference type="GO" id="GO:0080025">
    <property type="term" value="F:phosphatidylinositol-3,5-bisphosphate binding"/>
    <property type="evidence" value="ECO:0007669"/>
    <property type="project" value="TreeGrafter"/>
</dbReference>
<dbReference type="InterPro" id="IPR056804">
    <property type="entry name" value="Spectrin_SESTD1"/>
</dbReference>
<reference evidence="5 6" key="1">
    <citation type="journal article" date="2021" name="J. Hered.">
        <title>A chromosome-level genome assembly of the parasitoid wasp, Cotesia glomerata (Hymenoptera: Braconidae).</title>
        <authorList>
            <person name="Pinto B.J."/>
            <person name="Weis J.J."/>
            <person name="Gamble T."/>
            <person name="Ode P.J."/>
            <person name="Paul R."/>
            <person name="Zaspel J.M."/>
        </authorList>
    </citation>
    <scope>NUCLEOTIDE SEQUENCE [LARGE SCALE GENOMIC DNA]</scope>
    <source>
        <strain evidence="5">CgM1</strain>
    </source>
</reference>
<dbReference type="SUPFAM" id="SSF46966">
    <property type="entry name" value="Spectrin repeat"/>
    <property type="match status" value="1"/>
</dbReference>
<evidence type="ECO:0000313" key="5">
    <source>
        <dbReference type="EMBL" id="KAH0535742.1"/>
    </source>
</evidence>
<dbReference type="PANTHER" id="PTHR46607">
    <property type="entry name" value="SEC14 DOMAIN AND SPECTRIN REPEAT-CONTAINING PROTEIN 1"/>
    <property type="match status" value="1"/>
</dbReference>
<dbReference type="Gene3D" id="1.20.58.60">
    <property type="match status" value="2"/>
</dbReference>
<sequence>MSERRNLKVVDVRETLDSKLAYLPGGRDREGKPILVVDVPIYSSDESVADNKLEKLLAYLLSTFNDETKKNGISLIMDARKGSWRVARSYIQRSMNVVGKYAARMIVIRPDSFWEKRVDNCTKSWKDGEPIYISITRLYSYVDTAQVSSDLRGTKAYDHYDWIQMRVRVEDYEKSTAELISKLNEFKAKLKDFGKIDETNDEEKSVEFYVENRDELEVMCRYILHEGRILASDMSSETSQDIQDTIHRVHDLLDMIESNQIDVENSWTEMTTNLTLMKEIKDIEQGINRVTNWILGPADAMLNFHSNVGFDVASSEILRREHEELERECRVTYARYTQLTFRINKLPEHCLTESLKAQKDFMDFVCRGYATRLERRRNILITCQRFFCLVSEYFDKTSEVFDKMIMGNRACNSFEAEAKLMHLEASQSNLDGILQDLIREGEKFSELMSMPVKNALGRDVKVEYAEDITNVTDILDATNARKNIFNDSVELQKLTLKQTISICTYETDADQSIKWLSDLFNVLIKNYTEVGCSVTEIQKQKDDLQNFEEISQGAFEYGCQLLNGARILRTSCRLSLDTNVSLFSQLREAWRRIRSVSQEQLTRLRVCTIFHRSIDEHCRRLTDLIKIANNSLYLINQNKSSGSEDTLSDHSSSSECLKEVTENREKLLGYIDRTVKLGRLLTTSLKEPLCSESR</sequence>
<dbReference type="GO" id="GO:0043325">
    <property type="term" value="F:phosphatidylinositol-3,4-bisphosphate binding"/>
    <property type="evidence" value="ECO:0007669"/>
    <property type="project" value="TreeGrafter"/>
</dbReference>
<dbReference type="Pfam" id="PF13716">
    <property type="entry name" value="CRAL_TRIO_2"/>
    <property type="match status" value="1"/>
</dbReference>
<dbReference type="InterPro" id="IPR001251">
    <property type="entry name" value="CRAL-TRIO_dom"/>
</dbReference>
<comment type="caution">
    <text evidence="5">The sequence shown here is derived from an EMBL/GenBank/DDBJ whole genome shotgun (WGS) entry which is preliminary data.</text>
</comment>
<name>A0AAV7HYU0_COTGL</name>
<dbReference type="PANTHER" id="PTHR46607:SF1">
    <property type="entry name" value="SEC14 DOMAIN AND SPECTRIN REPEAT-CONTAINING PROTEIN 1"/>
    <property type="match status" value="1"/>
</dbReference>